<dbReference type="Proteomes" id="UP000008631">
    <property type="component" value="Chromosome"/>
</dbReference>
<dbReference type="InterPro" id="IPR000462">
    <property type="entry name" value="CDP-OH_P_trans"/>
</dbReference>
<protein>
    <recommendedName>
        <fullName evidence="6">Phosphatidylcholine synthase</fullName>
        <ecNumber evidence="5">2.7.8.24</ecNumber>
    </recommendedName>
    <alternativeName>
        <fullName evidence="18">CDP-diglyceride-choline O-phosphatidyltransferase</fullName>
    </alternativeName>
</protein>
<feature type="transmembrane region" description="Helical" evidence="19">
    <location>
        <begin position="98"/>
        <end position="116"/>
    </location>
</feature>
<evidence type="ECO:0000256" key="15">
    <source>
        <dbReference type="ARBA" id="ARBA00023209"/>
    </source>
</evidence>
<feature type="transmembrane region" description="Helical" evidence="19">
    <location>
        <begin position="204"/>
        <end position="222"/>
    </location>
</feature>
<feature type="transmembrane region" description="Helical" evidence="19">
    <location>
        <begin position="26"/>
        <end position="50"/>
    </location>
</feature>
<keyword evidence="15" id="KW-0594">Phospholipid biosynthesis</keyword>
<dbReference type="HOGENOM" id="CLU_086279_0_0_0"/>
<evidence type="ECO:0000256" key="6">
    <source>
        <dbReference type="ARBA" id="ARBA00015623"/>
    </source>
</evidence>
<evidence type="ECO:0000256" key="11">
    <source>
        <dbReference type="ARBA" id="ARBA00022692"/>
    </source>
</evidence>
<dbReference type="InterPro" id="IPR026027">
    <property type="entry name" value="PcS"/>
</dbReference>
<evidence type="ECO:0000256" key="12">
    <source>
        <dbReference type="ARBA" id="ARBA00022989"/>
    </source>
</evidence>
<keyword evidence="14 19" id="KW-0472">Membrane</keyword>
<evidence type="ECO:0000256" key="2">
    <source>
        <dbReference type="ARBA" id="ARBA00001936"/>
    </source>
</evidence>
<reference evidence="20 21" key="2">
    <citation type="journal article" date="2011" name="Stand. Genomic Sci.">
        <title>Complete genome sequence of Isosphaera pallida type strain (IS1B).</title>
        <authorList>
            <consortium name="US DOE Joint Genome Institute (JGI-PGF)"/>
            <person name="Goker M."/>
            <person name="Cleland D."/>
            <person name="Saunders E."/>
            <person name="Lapidus A."/>
            <person name="Nolan M."/>
            <person name="Lucas S."/>
            <person name="Hammon N."/>
            <person name="Deshpande S."/>
            <person name="Cheng J.F."/>
            <person name="Tapia R."/>
            <person name="Han C."/>
            <person name="Goodwin L."/>
            <person name="Pitluck S."/>
            <person name="Liolios K."/>
            <person name="Pagani I."/>
            <person name="Ivanova N."/>
            <person name="Mavromatis K."/>
            <person name="Pati A."/>
            <person name="Chen A."/>
            <person name="Palaniappan K."/>
            <person name="Land M."/>
            <person name="Hauser L."/>
            <person name="Chang Y.J."/>
            <person name="Jeffries C.D."/>
            <person name="Detter J.C."/>
            <person name="Beck B."/>
            <person name="Woyke T."/>
            <person name="Bristow J."/>
            <person name="Eisen J.A."/>
            <person name="Markowitz V."/>
            <person name="Hugenholtz P."/>
            <person name="Kyrpides N.C."/>
            <person name="Klenk H.P."/>
        </authorList>
    </citation>
    <scope>NUCLEOTIDE SEQUENCE [LARGE SCALE GENOMIC DNA]</scope>
    <source>
        <strain evidence="21">ATCC 43644 / DSM 9630 / IS1B</strain>
    </source>
</reference>
<evidence type="ECO:0000256" key="8">
    <source>
        <dbReference type="ARBA" id="ARBA00022516"/>
    </source>
</evidence>
<dbReference type="AlphaFoldDB" id="E8R1G3"/>
<proteinExistence type="inferred from homology"/>
<dbReference type="Pfam" id="PF01066">
    <property type="entry name" value="CDP-OH_P_transf"/>
    <property type="match status" value="1"/>
</dbReference>
<evidence type="ECO:0000256" key="5">
    <source>
        <dbReference type="ARBA" id="ARBA00013195"/>
    </source>
</evidence>
<name>E8R1G3_ISOPI</name>
<feature type="transmembrane region" description="Helical" evidence="19">
    <location>
        <begin position="171"/>
        <end position="192"/>
    </location>
</feature>
<keyword evidence="21" id="KW-1185">Reference proteome</keyword>
<organism evidence="20 21">
    <name type="scientific">Isosphaera pallida (strain ATCC 43644 / DSM 9630 / IS1B)</name>
    <dbReference type="NCBI Taxonomy" id="575540"/>
    <lineage>
        <taxon>Bacteria</taxon>
        <taxon>Pseudomonadati</taxon>
        <taxon>Planctomycetota</taxon>
        <taxon>Planctomycetia</taxon>
        <taxon>Isosphaerales</taxon>
        <taxon>Isosphaeraceae</taxon>
        <taxon>Isosphaera</taxon>
    </lineage>
</organism>
<evidence type="ECO:0000256" key="13">
    <source>
        <dbReference type="ARBA" id="ARBA00023098"/>
    </source>
</evidence>
<comment type="subcellular location">
    <subcellularLocation>
        <location evidence="3">Cell inner membrane</location>
        <topology evidence="3">Multi-pass membrane protein</topology>
    </subcellularLocation>
</comment>
<dbReference type="KEGG" id="ipa:Isop_1798"/>
<feature type="transmembrane region" description="Helical" evidence="19">
    <location>
        <begin position="122"/>
        <end position="140"/>
    </location>
</feature>
<evidence type="ECO:0000256" key="19">
    <source>
        <dbReference type="SAM" id="Phobius"/>
    </source>
</evidence>
<evidence type="ECO:0000256" key="18">
    <source>
        <dbReference type="ARBA" id="ARBA00033321"/>
    </source>
</evidence>
<comment type="catalytic activity">
    <reaction evidence="1">
        <text>a CDP-1,2-diacyl-sn-glycerol + choline = a 1,2-diacyl-sn-glycero-3-phosphocholine + CMP + H(+)</text>
        <dbReference type="Rhea" id="RHEA:14597"/>
        <dbReference type="ChEBI" id="CHEBI:15354"/>
        <dbReference type="ChEBI" id="CHEBI:15378"/>
        <dbReference type="ChEBI" id="CHEBI:57643"/>
        <dbReference type="ChEBI" id="CHEBI:58332"/>
        <dbReference type="ChEBI" id="CHEBI:60377"/>
        <dbReference type="EC" id="2.7.8.24"/>
    </reaction>
</comment>
<dbReference type="EMBL" id="CP002353">
    <property type="protein sequence ID" value="ADV62380.1"/>
    <property type="molecule type" value="Genomic_DNA"/>
</dbReference>
<dbReference type="GO" id="GO:0005886">
    <property type="term" value="C:plasma membrane"/>
    <property type="evidence" value="ECO:0007669"/>
    <property type="project" value="UniProtKB-SubCell"/>
</dbReference>
<dbReference type="InterPro" id="IPR043130">
    <property type="entry name" value="CDP-OH_PTrfase_TM_dom"/>
</dbReference>
<evidence type="ECO:0000256" key="1">
    <source>
        <dbReference type="ARBA" id="ARBA00000958"/>
    </source>
</evidence>
<keyword evidence="11 19" id="KW-0812">Transmembrane</keyword>
<reference key="1">
    <citation type="submission" date="2010-11" db="EMBL/GenBank/DDBJ databases">
        <title>The complete sequence of chromosome of Isophaera pallida ATCC 43644.</title>
        <authorList>
            <consortium name="US DOE Joint Genome Institute (JGI-PGF)"/>
            <person name="Lucas S."/>
            <person name="Copeland A."/>
            <person name="Lapidus A."/>
            <person name="Bruce D."/>
            <person name="Goodwin L."/>
            <person name="Pitluck S."/>
            <person name="Kyrpides N."/>
            <person name="Mavromatis K."/>
            <person name="Pagani I."/>
            <person name="Ivanova N."/>
            <person name="Saunders E."/>
            <person name="Brettin T."/>
            <person name="Detter J.C."/>
            <person name="Han C."/>
            <person name="Tapia R."/>
            <person name="Land M."/>
            <person name="Hauser L."/>
            <person name="Markowitz V."/>
            <person name="Cheng J.-F."/>
            <person name="Hugenholtz P."/>
            <person name="Woyke T."/>
            <person name="Wu D."/>
            <person name="Eisen J.A."/>
        </authorList>
    </citation>
    <scope>NUCLEOTIDE SEQUENCE</scope>
    <source>
        <strain>ATCC 43644</strain>
    </source>
</reference>
<keyword evidence="9" id="KW-0997">Cell inner membrane</keyword>
<evidence type="ECO:0000256" key="10">
    <source>
        <dbReference type="ARBA" id="ARBA00022679"/>
    </source>
</evidence>
<keyword evidence="16" id="KW-0464">Manganese</keyword>
<feature type="transmembrane region" description="Helical" evidence="19">
    <location>
        <begin position="234"/>
        <end position="255"/>
    </location>
</feature>
<keyword evidence="17" id="KW-1208">Phospholipid metabolism</keyword>
<evidence type="ECO:0000256" key="3">
    <source>
        <dbReference type="ARBA" id="ARBA00004429"/>
    </source>
</evidence>
<evidence type="ECO:0000256" key="4">
    <source>
        <dbReference type="ARBA" id="ARBA00010441"/>
    </source>
</evidence>
<keyword evidence="10" id="KW-0808">Transferase</keyword>
<feature type="transmembrane region" description="Helical" evidence="19">
    <location>
        <begin position="56"/>
        <end position="77"/>
    </location>
</feature>
<dbReference type="GO" id="GO:0050520">
    <property type="term" value="F:phosphatidylcholine synthase activity"/>
    <property type="evidence" value="ECO:0007669"/>
    <property type="project" value="UniProtKB-EC"/>
</dbReference>
<evidence type="ECO:0000256" key="9">
    <source>
        <dbReference type="ARBA" id="ARBA00022519"/>
    </source>
</evidence>
<dbReference type="GO" id="GO:0008654">
    <property type="term" value="P:phospholipid biosynthetic process"/>
    <property type="evidence" value="ECO:0007669"/>
    <property type="project" value="UniProtKB-KW"/>
</dbReference>
<keyword evidence="7" id="KW-1003">Cell membrane</keyword>
<keyword evidence="12 19" id="KW-1133">Transmembrane helix</keyword>
<evidence type="ECO:0000313" key="20">
    <source>
        <dbReference type="EMBL" id="ADV62380.1"/>
    </source>
</evidence>
<dbReference type="STRING" id="575540.Isop_1798"/>
<accession>E8R1G3</accession>
<dbReference type="EC" id="2.7.8.24" evidence="5"/>
<dbReference type="InParanoid" id="E8R1G3"/>
<sequence>MTETPSTTSAARVSEDSRRRAGVRKALAWGVHFYTALGLVAAAGIVVCLVEATPAAFRAAFALMALATLIDATDGTLARRVKVKEVTPEFDGRRLDDLIDFLTYTCLPLFLVWRAGLLPAGWNAWLLVPLLASAYGFCQVSVKTDDGYFLGFPSYWNLVAFYLYMLEPPPLVTLAILLIPSILTFVPTRYLYPSQPGLLNRLTVLLGVPWAILLGVIVWGMSPTDHVDAATLTTLTWISLFYPAYYLLASFMVTARVHLRQRSRRDDYNSSPPPLAA</sequence>
<evidence type="ECO:0000313" key="21">
    <source>
        <dbReference type="Proteomes" id="UP000008631"/>
    </source>
</evidence>
<keyword evidence="13" id="KW-0443">Lipid metabolism</keyword>
<gene>
    <name evidence="20" type="ordered locus">Isop_1798</name>
</gene>
<evidence type="ECO:0000256" key="7">
    <source>
        <dbReference type="ARBA" id="ARBA00022475"/>
    </source>
</evidence>
<evidence type="ECO:0000256" key="17">
    <source>
        <dbReference type="ARBA" id="ARBA00023264"/>
    </source>
</evidence>
<evidence type="ECO:0000256" key="14">
    <source>
        <dbReference type="ARBA" id="ARBA00023136"/>
    </source>
</evidence>
<comment type="cofactor">
    <cofactor evidence="2">
        <name>Mn(2+)</name>
        <dbReference type="ChEBI" id="CHEBI:29035"/>
    </cofactor>
</comment>
<dbReference type="PIRSF" id="PIRSF000851">
    <property type="entry name" value="PcS"/>
    <property type="match status" value="1"/>
</dbReference>
<feature type="transmembrane region" description="Helical" evidence="19">
    <location>
        <begin position="147"/>
        <end position="165"/>
    </location>
</feature>
<dbReference type="eggNOG" id="COG1183">
    <property type="taxonomic scope" value="Bacteria"/>
</dbReference>
<comment type="similarity">
    <text evidence="4">Belongs to the CDP-alcohol phosphatidyltransferase class-I family.</text>
</comment>
<keyword evidence="8" id="KW-0444">Lipid biosynthesis</keyword>
<dbReference type="Gene3D" id="1.20.120.1760">
    <property type="match status" value="1"/>
</dbReference>
<evidence type="ECO:0000256" key="16">
    <source>
        <dbReference type="ARBA" id="ARBA00023211"/>
    </source>
</evidence>
<dbReference type="RefSeq" id="WP_013564668.1">
    <property type="nucleotide sequence ID" value="NC_014962.1"/>
</dbReference>